<gene>
    <name evidence="2" type="ORF">EMCG_01054</name>
</gene>
<evidence type="ECO:0000313" key="2">
    <source>
        <dbReference type="EMBL" id="KKZ68303.1"/>
    </source>
</evidence>
<reference evidence="3" key="1">
    <citation type="journal article" date="2015" name="PLoS Genet.">
        <title>The dynamic genome and transcriptome of the human fungal pathogen Blastomyces and close relative Emmonsia.</title>
        <authorList>
            <person name="Munoz J.F."/>
            <person name="Gauthier G.M."/>
            <person name="Desjardins C.A."/>
            <person name="Gallo J.E."/>
            <person name="Holder J."/>
            <person name="Sullivan T.D."/>
            <person name="Marty A.J."/>
            <person name="Carmen J.C."/>
            <person name="Chen Z."/>
            <person name="Ding L."/>
            <person name="Gujja S."/>
            <person name="Magrini V."/>
            <person name="Misas E."/>
            <person name="Mitreva M."/>
            <person name="Priest M."/>
            <person name="Saif S."/>
            <person name="Whiston E.A."/>
            <person name="Young S."/>
            <person name="Zeng Q."/>
            <person name="Goldman W.E."/>
            <person name="Mardis E.R."/>
            <person name="Taylor J.W."/>
            <person name="McEwen J.G."/>
            <person name="Clay O.K."/>
            <person name="Klein B.S."/>
            <person name="Cuomo C.A."/>
        </authorList>
    </citation>
    <scope>NUCLEOTIDE SEQUENCE [LARGE SCALE GENOMIC DNA]</scope>
    <source>
        <strain evidence="3">UAMH 3008</strain>
    </source>
</reference>
<dbReference type="EMBL" id="LCZI01000125">
    <property type="protein sequence ID" value="KKZ68303.1"/>
    <property type="molecule type" value="Genomic_DNA"/>
</dbReference>
<dbReference type="AlphaFoldDB" id="A0A0G2ICI6"/>
<comment type="caution">
    <text evidence="2">The sequence shown here is derived from an EMBL/GenBank/DDBJ whole genome shotgun (WGS) entry which is preliminary data.</text>
</comment>
<name>A0A0G2ICI6_9EURO</name>
<sequence length="345" mass="40174">MQVYYIRDLTPVAERCLREMYKAHIFRFKEDIFIASEKKPNVPGVQDMSLEYSCDDESFLYAAAAGQKASSAFEMAYMNIIKSRGLEKTFEEVCASRDGEIKEYLEALSDAWLLLLKRFDHVHWCLLRLLKTITLPDTTKLEEGLAYWKNVMVGAMIDALEEIRQIPEHSTDILYTIHTNSLLGCYGRMATISWSFHKTKETKSRCDLLSIADLLMEIKEEFRHDLVKIHTMLNGGTYGPRDIEPKKGDNCIPLMHDVMTCWYSAEAEKVKHSDRIYYVGETRLEDGEAVRSVLYVTKTYLLTEMLPDNVKLRLQNQEQRQLREQQKEQRGKRLRTLRSYLAKTP</sequence>
<evidence type="ECO:0000313" key="3">
    <source>
        <dbReference type="Proteomes" id="UP000034164"/>
    </source>
</evidence>
<proteinExistence type="predicted"/>
<feature type="region of interest" description="Disordered" evidence="1">
    <location>
        <begin position="323"/>
        <end position="345"/>
    </location>
</feature>
<organism evidence="2 3">
    <name type="scientific">[Emmonsia] crescens</name>
    <dbReference type="NCBI Taxonomy" id="73230"/>
    <lineage>
        <taxon>Eukaryota</taxon>
        <taxon>Fungi</taxon>
        <taxon>Dikarya</taxon>
        <taxon>Ascomycota</taxon>
        <taxon>Pezizomycotina</taxon>
        <taxon>Eurotiomycetes</taxon>
        <taxon>Eurotiomycetidae</taxon>
        <taxon>Onygenales</taxon>
        <taxon>Ajellomycetaceae</taxon>
        <taxon>Emergomyces</taxon>
    </lineage>
</organism>
<dbReference type="OrthoDB" id="4186590at2759"/>
<protein>
    <submittedName>
        <fullName evidence="2">Uncharacterized protein</fullName>
    </submittedName>
</protein>
<accession>A0A0G2ICI6</accession>
<evidence type="ECO:0000256" key="1">
    <source>
        <dbReference type="SAM" id="MobiDB-lite"/>
    </source>
</evidence>
<dbReference type="VEuPathDB" id="FungiDB:EMCG_01054"/>
<dbReference type="Proteomes" id="UP000034164">
    <property type="component" value="Unassembled WGS sequence"/>
</dbReference>